<evidence type="ECO:0000256" key="5">
    <source>
        <dbReference type="SAM" id="MobiDB-lite"/>
    </source>
</evidence>
<sequence length="180" mass="20351">METSNQKTTAALVHLSTLTQYFIPFGNYIFPIIIWGASKKDSDYIDHHGKQAINFQLSLLLYTLILSLIAIPIFVFTIFKNIPMNAIIDGDDFIIENFSLEHITGIVVVAITAVVLFFTLKVAEFFLIIYATVKAANGERYKYPLTINFIKTTDEKQNVKTEAPQEPESSINHQSENETV</sequence>
<feature type="transmembrane region" description="Helical" evidence="6">
    <location>
        <begin position="106"/>
        <end position="133"/>
    </location>
</feature>
<keyword evidence="8" id="KW-1185">Reference proteome</keyword>
<comment type="caution">
    <text evidence="7">The sequence shown here is derived from an EMBL/GenBank/DDBJ whole genome shotgun (WGS) entry which is preliminary data.</text>
</comment>
<dbReference type="Pfam" id="PF09685">
    <property type="entry name" value="MamF_MmsF"/>
    <property type="match status" value="1"/>
</dbReference>
<keyword evidence="2 6" id="KW-0812">Transmembrane</keyword>
<dbReference type="InterPro" id="IPR019109">
    <property type="entry name" value="MamF_MmsF"/>
</dbReference>
<accession>A0A495MJI0</accession>
<evidence type="ECO:0008006" key="9">
    <source>
        <dbReference type="Google" id="ProtNLM"/>
    </source>
</evidence>
<evidence type="ECO:0000256" key="3">
    <source>
        <dbReference type="ARBA" id="ARBA00022989"/>
    </source>
</evidence>
<evidence type="ECO:0000256" key="6">
    <source>
        <dbReference type="SAM" id="Phobius"/>
    </source>
</evidence>
<dbReference type="OrthoDB" id="9808930at2"/>
<gene>
    <name evidence="7" type="ORF">CLV94_0559</name>
</gene>
<feature type="transmembrane region" description="Helical" evidence="6">
    <location>
        <begin position="20"/>
        <end position="38"/>
    </location>
</feature>
<feature type="transmembrane region" description="Helical" evidence="6">
    <location>
        <begin position="59"/>
        <end position="79"/>
    </location>
</feature>
<organism evidence="7 8">
    <name type="scientific">Flavobacterium endophyticum</name>
    <dbReference type="NCBI Taxonomy" id="1540163"/>
    <lineage>
        <taxon>Bacteria</taxon>
        <taxon>Pseudomonadati</taxon>
        <taxon>Bacteroidota</taxon>
        <taxon>Flavobacteriia</taxon>
        <taxon>Flavobacteriales</taxon>
        <taxon>Flavobacteriaceae</taxon>
        <taxon>Flavobacterium</taxon>
    </lineage>
</organism>
<proteinExistence type="predicted"/>
<dbReference type="Proteomes" id="UP000277579">
    <property type="component" value="Unassembled WGS sequence"/>
</dbReference>
<comment type="subcellular location">
    <subcellularLocation>
        <location evidence="1">Membrane</location>
        <topology evidence="1">Multi-pass membrane protein</topology>
    </subcellularLocation>
</comment>
<feature type="compositionally biased region" description="Polar residues" evidence="5">
    <location>
        <begin position="167"/>
        <end position="180"/>
    </location>
</feature>
<feature type="region of interest" description="Disordered" evidence="5">
    <location>
        <begin position="158"/>
        <end position="180"/>
    </location>
</feature>
<dbReference type="RefSeq" id="WP_121374918.1">
    <property type="nucleotide sequence ID" value="NZ_RBLC01000001.1"/>
</dbReference>
<reference evidence="7 8" key="1">
    <citation type="submission" date="2018-10" db="EMBL/GenBank/DDBJ databases">
        <title>Genomic Encyclopedia of Archaeal and Bacterial Type Strains, Phase II (KMG-II): from individual species to whole genera.</title>
        <authorList>
            <person name="Goeker M."/>
        </authorList>
    </citation>
    <scope>NUCLEOTIDE SEQUENCE [LARGE SCALE GENOMIC DNA]</scope>
    <source>
        <strain evidence="7 8">DSM 29537</strain>
    </source>
</reference>
<evidence type="ECO:0000256" key="2">
    <source>
        <dbReference type="ARBA" id="ARBA00022692"/>
    </source>
</evidence>
<keyword evidence="3 6" id="KW-1133">Transmembrane helix</keyword>
<dbReference type="AlphaFoldDB" id="A0A495MJI0"/>
<evidence type="ECO:0000313" key="8">
    <source>
        <dbReference type="Proteomes" id="UP000277579"/>
    </source>
</evidence>
<name>A0A495MJI0_9FLAO</name>
<evidence type="ECO:0000313" key="7">
    <source>
        <dbReference type="EMBL" id="RKS25525.1"/>
    </source>
</evidence>
<protein>
    <recommendedName>
        <fullName evidence="9">DUF4870 domain-containing protein</fullName>
    </recommendedName>
</protein>
<dbReference type="EMBL" id="RBLC01000001">
    <property type="protein sequence ID" value="RKS25525.1"/>
    <property type="molecule type" value="Genomic_DNA"/>
</dbReference>
<keyword evidence="4 6" id="KW-0472">Membrane</keyword>
<evidence type="ECO:0000256" key="1">
    <source>
        <dbReference type="ARBA" id="ARBA00004141"/>
    </source>
</evidence>
<evidence type="ECO:0000256" key="4">
    <source>
        <dbReference type="ARBA" id="ARBA00023136"/>
    </source>
</evidence>